<name>A0A2U3RT22_ORITS</name>
<evidence type="ECO:0000313" key="2">
    <source>
        <dbReference type="Proteomes" id="UP000245243"/>
    </source>
</evidence>
<gene>
    <name evidence="1" type="ORF">KARP_02268</name>
</gene>
<accession>A0A2U3RT22</accession>
<dbReference type="Proteomes" id="UP000245243">
    <property type="component" value="Chromosome I"/>
</dbReference>
<organism evidence="1 2">
    <name type="scientific">Orientia tsutsugamushi</name>
    <name type="common">Rickettsia tsutsugamushi</name>
    <dbReference type="NCBI Taxonomy" id="784"/>
    <lineage>
        <taxon>Bacteria</taxon>
        <taxon>Pseudomonadati</taxon>
        <taxon>Pseudomonadota</taxon>
        <taxon>Alphaproteobacteria</taxon>
        <taxon>Rickettsiales</taxon>
        <taxon>Rickettsiaceae</taxon>
        <taxon>Rickettsieae</taxon>
        <taxon>Orientia</taxon>
    </lineage>
</organism>
<reference evidence="2" key="1">
    <citation type="submission" date="2018-03" db="EMBL/GenBank/DDBJ databases">
        <authorList>
            <person name="Batty M. E."/>
            <person name="Batty M E."/>
        </authorList>
    </citation>
    <scope>NUCLEOTIDE SEQUENCE [LARGE SCALE GENOMIC DNA]</scope>
</reference>
<dbReference type="AlphaFoldDB" id="A0A2U3RT22"/>
<protein>
    <submittedName>
        <fullName evidence="1">IS630 family transposase</fullName>
    </submittedName>
</protein>
<evidence type="ECO:0000313" key="1">
    <source>
        <dbReference type="EMBL" id="SPR16374.1"/>
    </source>
</evidence>
<dbReference type="EMBL" id="LS398548">
    <property type="protein sequence ID" value="SPR16374.1"/>
    <property type="molecule type" value="Genomic_DNA"/>
</dbReference>
<proteinExistence type="predicted"/>
<sequence length="38" mass="4206">MAKKAYQHTRMVGMVAGLSNGKVIAHFLFDGNCNNSFF</sequence>